<dbReference type="Pfam" id="PF00400">
    <property type="entry name" value="WD40"/>
    <property type="match status" value="2"/>
</dbReference>
<evidence type="ECO:0000256" key="1">
    <source>
        <dbReference type="PROSITE-ProRule" id="PRU00221"/>
    </source>
</evidence>
<evidence type="ECO:0000313" key="3">
    <source>
        <dbReference type="Proteomes" id="UP001458880"/>
    </source>
</evidence>
<proteinExistence type="predicted"/>
<dbReference type="GO" id="GO:0000421">
    <property type="term" value="C:autophagosome membrane"/>
    <property type="evidence" value="ECO:0007669"/>
    <property type="project" value="TreeGrafter"/>
</dbReference>
<dbReference type="PROSITE" id="PS50082">
    <property type="entry name" value="WD_REPEATS_2"/>
    <property type="match status" value="1"/>
</dbReference>
<dbReference type="SMART" id="SM00320">
    <property type="entry name" value="WD40"/>
    <property type="match status" value="2"/>
</dbReference>
<dbReference type="GO" id="GO:0034045">
    <property type="term" value="C:phagophore assembly site membrane"/>
    <property type="evidence" value="ECO:0007669"/>
    <property type="project" value="TreeGrafter"/>
</dbReference>
<dbReference type="SUPFAM" id="SSF50978">
    <property type="entry name" value="WD40 repeat-like"/>
    <property type="match status" value="1"/>
</dbReference>
<dbReference type="GO" id="GO:0000045">
    <property type="term" value="P:autophagosome assembly"/>
    <property type="evidence" value="ECO:0007669"/>
    <property type="project" value="InterPro"/>
</dbReference>
<protein>
    <submittedName>
        <fullName evidence="2">WD domain, G-beta repeat</fullName>
    </submittedName>
</protein>
<dbReference type="Gene3D" id="2.130.10.10">
    <property type="entry name" value="YVTN repeat-like/Quinoprotein amine dehydrogenase"/>
    <property type="match status" value="1"/>
</dbReference>
<dbReference type="EMBL" id="JASPKY010000144">
    <property type="protein sequence ID" value="KAK9730618.1"/>
    <property type="molecule type" value="Genomic_DNA"/>
</dbReference>
<evidence type="ECO:0000313" key="2">
    <source>
        <dbReference type="EMBL" id="KAK9730618.1"/>
    </source>
</evidence>
<feature type="repeat" description="WD" evidence="1">
    <location>
        <begin position="25"/>
        <end position="54"/>
    </location>
</feature>
<keyword evidence="1" id="KW-0853">WD repeat</keyword>
<keyword evidence="3" id="KW-1185">Reference proteome</keyword>
<gene>
    <name evidence="2" type="ORF">QE152_g14366</name>
</gene>
<dbReference type="FunFam" id="2.130.10.10:FF:001153">
    <property type="entry name" value="Protein will die slowly-like protein"/>
    <property type="match status" value="1"/>
</dbReference>
<reference evidence="2 3" key="1">
    <citation type="journal article" date="2024" name="BMC Genomics">
        <title>De novo assembly and annotation of Popillia japonica's genome with initial clues to its potential as an invasive pest.</title>
        <authorList>
            <person name="Cucini C."/>
            <person name="Boschi S."/>
            <person name="Funari R."/>
            <person name="Cardaioli E."/>
            <person name="Iannotti N."/>
            <person name="Marturano G."/>
            <person name="Paoli F."/>
            <person name="Bruttini M."/>
            <person name="Carapelli A."/>
            <person name="Frati F."/>
            <person name="Nardi F."/>
        </authorList>
    </citation>
    <scope>NUCLEOTIDE SEQUENCE [LARGE SCALE GENOMIC DNA]</scope>
    <source>
        <strain evidence="2">DMR45628</strain>
    </source>
</reference>
<dbReference type="PANTHER" id="PTHR19878:SF8">
    <property type="entry name" value="AUTOPHAGY-RELATED 16, ISOFORM F"/>
    <property type="match status" value="1"/>
</dbReference>
<accession>A0AAW1L8X7</accession>
<dbReference type="InterPro" id="IPR001680">
    <property type="entry name" value="WD40_rpt"/>
</dbReference>
<dbReference type="PANTHER" id="PTHR19878">
    <property type="entry name" value="AUTOPHAGY PROTEIN 16-LIKE"/>
    <property type="match status" value="1"/>
</dbReference>
<dbReference type="Proteomes" id="UP001458880">
    <property type="component" value="Unassembled WGS sequence"/>
</dbReference>
<sequence>MCFAVIIKTNYEGFKVGCDWARATFSPDGQYIAVGSADGSVFIWGVNTAKVETILKEHTSHGFFSRSAVTATAWHPYSALLVSVDKAKKAIVWSDV</sequence>
<dbReference type="InterPro" id="IPR036322">
    <property type="entry name" value="WD40_repeat_dom_sf"/>
</dbReference>
<dbReference type="InterPro" id="IPR045160">
    <property type="entry name" value="ATG16"/>
</dbReference>
<dbReference type="InterPro" id="IPR015943">
    <property type="entry name" value="WD40/YVTN_repeat-like_dom_sf"/>
</dbReference>
<name>A0AAW1L8X7_POPJA</name>
<dbReference type="AlphaFoldDB" id="A0AAW1L8X7"/>
<comment type="caution">
    <text evidence="2">The sequence shown here is derived from an EMBL/GenBank/DDBJ whole genome shotgun (WGS) entry which is preliminary data.</text>
</comment>
<dbReference type="GO" id="GO:0043495">
    <property type="term" value="F:protein-membrane adaptor activity"/>
    <property type="evidence" value="ECO:0007669"/>
    <property type="project" value="TreeGrafter"/>
</dbReference>
<dbReference type="GO" id="GO:0034274">
    <property type="term" value="C:Atg12-Atg5-Atg16 complex"/>
    <property type="evidence" value="ECO:0007669"/>
    <property type="project" value="TreeGrafter"/>
</dbReference>
<organism evidence="2 3">
    <name type="scientific">Popillia japonica</name>
    <name type="common">Japanese beetle</name>
    <dbReference type="NCBI Taxonomy" id="7064"/>
    <lineage>
        <taxon>Eukaryota</taxon>
        <taxon>Metazoa</taxon>
        <taxon>Ecdysozoa</taxon>
        <taxon>Arthropoda</taxon>
        <taxon>Hexapoda</taxon>
        <taxon>Insecta</taxon>
        <taxon>Pterygota</taxon>
        <taxon>Neoptera</taxon>
        <taxon>Endopterygota</taxon>
        <taxon>Coleoptera</taxon>
        <taxon>Polyphaga</taxon>
        <taxon>Scarabaeiformia</taxon>
        <taxon>Scarabaeidae</taxon>
        <taxon>Rutelinae</taxon>
        <taxon>Popillia</taxon>
    </lineage>
</organism>